<evidence type="ECO:0000313" key="1">
    <source>
        <dbReference type="EMBL" id="KRM54389.1"/>
    </source>
</evidence>
<dbReference type="RefSeq" id="WP_054675901.1">
    <property type="nucleotide sequence ID" value="NZ_AYYO01000056.1"/>
</dbReference>
<dbReference type="AlphaFoldDB" id="A0A0R1ZIX6"/>
<dbReference type="STRING" id="1291052.FC18_GL000610"/>
<sequence>MLDERLLGTTFTLKTDADTGSISLYGIHYHYRVVGLAVAGDLVAVTQVTPLELVVRRAVDLLEY</sequence>
<dbReference type="Proteomes" id="UP000051679">
    <property type="component" value="Unassembled WGS sequence"/>
</dbReference>
<dbReference type="PATRIC" id="fig|1291052.5.peg.622"/>
<proteinExistence type="predicted"/>
<accession>A0A0R1ZIX6</accession>
<comment type="caution">
    <text evidence="1">The sequence shown here is derived from an EMBL/GenBank/DDBJ whole genome shotgun (WGS) entry which is preliminary data.</text>
</comment>
<dbReference type="OrthoDB" id="2303069at2"/>
<dbReference type="EMBL" id="AYYO01000056">
    <property type="protein sequence ID" value="KRM54389.1"/>
    <property type="molecule type" value="Genomic_DNA"/>
</dbReference>
<name>A0A0R1ZIX6_9LACO</name>
<organism evidence="1 2">
    <name type="scientific">Lacticaseibacillus sharpeae JCM 1186 = DSM 20505</name>
    <dbReference type="NCBI Taxonomy" id="1291052"/>
    <lineage>
        <taxon>Bacteria</taxon>
        <taxon>Bacillati</taxon>
        <taxon>Bacillota</taxon>
        <taxon>Bacilli</taxon>
        <taxon>Lactobacillales</taxon>
        <taxon>Lactobacillaceae</taxon>
        <taxon>Lacticaseibacillus</taxon>
    </lineage>
</organism>
<evidence type="ECO:0000313" key="2">
    <source>
        <dbReference type="Proteomes" id="UP000051679"/>
    </source>
</evidence>
<keyword evidence="2" id="KW-1185">Reference proteome</keyword>
<reference evidence="1 2" key="1">
    <citation type="journal article" date="2015" name="Genome Announc.">
        <title>Expanding the biotechnology potential of lactobacilli through comparative genomics of 213 strains and associated genera.</title>
        <authorList>
            <person name="Sun Z."/>
            <person name="Harris H.M."/>
            <person name="McCann A."/>
            <person name="Guo C."/>
            <person name="Argimon S."/>
            <person name="Zhang W."/>
            <person name="Yang X."/>
            <person name="Jeffery I.B."/>
            <person name="Cooney J.C."/>
            <person name="Kagawa T.F."/>
            <person name="Liu W."/>
            <person name="Song Y."/>
            <person name="Salvetti E."/>
            <person name="Wrobel A."/>
            <person name="Rasinkangas P."/>
            <person name="Parkhill J."/>
            <person name="Rea M.C."/>
            <person name="O'Sullivan O."/>
            <person name="Ritari J."/>
            <person name="Douillard F.P."/>
            <person name="Paul Ross R."/>
            <person name="Yang R."/>
            <person name="Briner A.E."/>
            <person name="Felis G.E."/>
            <person name="de Vos W.M."/>
            <person name="Barrangou R."/>
            <person name="Klaenhammer T.R."/>
            <person name="Caufield P.W."/>
            <person name="Cui Y."/>
            <person name="Zhang H."/>
            <person name="O'Toole P.W."/>
        </authorList>
    </citation>
    <scope>NUCLEOTIDE SEQUENCE [LARGE SCALE GENOMIC DNA]</scope>
    <source>
        <strain evidence="1 2">DSM 20505</strain>
    </source>
</reference>
<gene>
    <name evidence="1" type="ORF">FC18_GL000610</name>
</gene>
<protein>
    <submittedName>
        <fullName evidence="1">Uncharacterized protein</fullName>
    </submittedName>
</protein>